<dbReference type="GO" id="GO:0016787">
    <property type="term" value="F:hydrolase activity"/>
    <property type="evidence" value="ECO:0007669"/>
    <property type="project" value="UniProtKB-KW"/>
</dbReference>
<accession>A0A4R4XWA5</accession>
<dbReference type="InterPro" id="IPR029058">
    <property type="entry name" value="AB_hydrolase_fold"/>
</dbReference>
<keyword evidence="3" id="KW-1185">Reference proteome</keyword>
<dbReference type="SUPFAM" id="SSF53474">
    <property type="entry name" value="alpha/beta-Hydrolases"/>
    <property type="match status" value="1"/>
</dbReference>
<gene>
    <name evidence="2" type="ORF">E1286_39120</name>
</gene>
<protein>
    <submittedName>
        <fullName evidence="2">Alpha/beta hydrolase</fullName>
    </submittedName>
</protein>
<reference evidence="2 3" key="1">
    <citation type="submission" date="2019-03" db="EMBL/GenBank/DDBJ databases">
        <title>Draft genome sequences of novel Actinobacteria.</title>
        <authorList>
            <person name="Sahin N."/>
            <person name="Ay H."/>
            <person name="Saygin H."/>
        </authorList>
    </citation>
    <scope>NUCLEOTIDE SEQUENCE [LARGE SCALE GENOMIC DNA]</scope>
    <source>
        <strain evidence="2 3">CH32</strain>
    </source>
</reference>
<name>A0A4R4XWA5_9ACTN</name>
<proteinExistence type="predicted"/>
<dbReference type="InterPro" id="IPR000073">
    <property type="entry name" value="AB_hydrolase_1"/>
</dbReference>
<dbReference type="RefSeq" id="WP_132621044.1">
    <property type="nucleotide sequence ID" value="NZ_SMKQ01000211.1"/>
</dbReference>
<keyword evidence="2" id="KW-0378">Hydrolase</keyword>
<dbReference type="Gene3D" id="3.40.50.1820">
    <property type="entry name" value="alpha/beta hydrolase"/>
    <property type="match status" value="1"/>
</dbReference>
<comment type="caution">
    <text evidence="2">The sequence shown here is derived from an EMBL/GenBank/DDBJ whole genome shotgun (WGS) entry which is preliminary data.</text>
</comment>
<dbReference type="OrthoDB" id="63519at2"/>
<dbReference type="Pfam" id="PF12697">
    <property type="entry name" value="Abhydrolase_6"/>
    <property type="match status" value="1"/>
</dbReference>
<dbReference type="AlphaFoldDB" id="A0A4R4XWA5"/>
<dbReference type="PRINTS" id="PR00111">
    <property type="entry name" value="ABHYDROLASE"/>
</dbReference>
<dbReference type="InterPro" id="IPR050266">
    <property type="entry name" value="AB_hydrolase_sf"/>
</dbReference>
<dbReference type="GO" id="GO:0016020">
    <property type="term" value="C:membrane"/>
    <property type="evidence" value="ECO:0007669"/>
    <property type="project" value="TreeGrafter"/>
</dbReference>
<evidence type="ECO:0000313" key="3">
    <source>
        <dbReference type="Proteomes" id="UP000295302"/>
    </source>
</evidence>
<dbReference type="PANTHER" id="PTHR43798:SF33">
    <property type="entry name" value="HYDROLASE, PUTATIVE (AFU_ORTHOLOGUE AFUA_2G14860)-RELATED"/>
    <property type="match status" value="1"/>
</dbReference>
<evidence type="ECO:0000259" key="1">
    <source>
        <dbReference type="Pfam" id="PF12697"/>
    </source>
</evidence>
<dbReference type="PANTHER" id="PTHR43798">
    <property type="entry name" value="MONOACYLGLYCEROL LIPASE"/>
    <property type="match status" value="1"/>
</dbReference>
<feature type="domain" description="AB hydrolase-1" evidence="1">
    <location>
        <begin position="19"/>
        <end position="260"/>
    </location>
</feature>
<dbReference type="EMBL" id="SMKQ01000211">
    <property type="protein sequence ID" value="TDD35795.1"/>
    <property type="molecule type" value="Genomic_DNA"/>
</dbReference>
<organism evidence="2 3">
    <name type="scientific">Nonomuraea terrae</name>
    <dbReference type="NCBI Taxonomy" id="2530383"/>
    <lineage>
        <taxon>Bacteria</taxon>
        <taxon>Bacillati</taxon>
        <taxon>Actinomycetota</taxon>
        <taxon>Actinomycetes</taxon>
        <taxon>Streptosporangiales</taxon>
        <taxon>Streptosporangiaceae</taxon>
        <taxon>Nonomuraea</taxon>
    </lineage>
</organism>
<sequence length="284" mass="30302">MPDVHVTVWDRTGGGGQAVLLVHGAMCWGDDPVQGFAAQRPLSDRYRLLAMDRRGHGRSPDPDGGHLADYLADADDIVGLLQEPAPGGAHLVGHSYGGVSVMLAAARVPALVRSLALIEPGCYQAAADDPVVAAALTANRDMTGRIPADLPAEVYLRAACETIGLPPLEATPERLRAAGSSVRERFCWEAPIPVAELAAAPWPKLMIGGTWETAPELYRRRGGEPLMACARVTAQRIGAELRRIPAAAHNPHVEQPEAVNPRWWSCGRGLRAAGAFRMISSCDH</sequence>
<dbReference type="Proteomes" id="UP000295302">
    <property type="component" value="Unassembled WGS sequence"/>
</dbReference>
<evidence type="ECO:0000313" key="2">
    <source>
        <dbReference type="EMBL" id="TDD35795.1"/>
    </source>
</evidence>